<dbReference type="Proteomes" id="UP001178507">
    <property type="component" value="Unassembled WGS sequence"/>
</dbReference>
<reference evidence="2" key="1">
    <citation type="submission" date="2023-08" db="EMBL/GenBank/DDBJ databases">
        <authorList>
            <person name="Chen Y."/>
            <person name="Shah S."/>
            <person name="Dougan E. K."/>
            <person name="Thang M."/>
            <person name="Chan C."/>
        </authorList>
    </citation>
    <scope>NUCLEOTIDE SEQUENCE</scope>
</reference>
<proteinExistence type="predicted"/>
<feature type="compositionally biased region" description="Low complexity" evidence="1">
    <location>
        <begin position="355"/>
        <end position="374"/>
    </location>
</feature>
<dbReference type="AlphaFoldDB" id="A0AA36J5M1"/>
<feature type="compositionally biased region" description="Basic residues" evidence="1">
    <location>
        <begin position="399"/>
        <end position="408"/>
    </location>
</feature>
<gene>
    <name evidence="2" type="ORF">EVOR1521_LOCUS22634</name>
</gene>
<comment type="caution">
    <text evidence="2">The sequence shown here is derived from an EMBL/GenBank/DDBJ whole genome shotgun (WGS) entry which is preliminary data.</text>
</comment>
<feature type="region of interest" description="Disordered" evidence="1">
    <location>
        <begin position="348"/>
        <end position="453"/>
    </location>
</feature>
<evidence type="ECO:0000313" key="3">
    <source>
        <dbReference type="Proteomes" id="UP001178507"/>
    </source>
</evidence>
<evidence type="ECO:0000313" key="2">
    <source>
        <dbReference type="EMBL" id="CAJ1399000.1"/>
    </source>
</evidence>
<keyword evidence="3" id="KW-1185">Reference proteome</keyword>
<name>A0AA36J5M1_9DINO</name>
<accession>A0AA36J5M1</accession>
<dbReference type="EMBL" id="CAUJNA010003319">
    <property type="protein sequence ID" value="CAJ1399000.1"/>
    <property type="molecule type" value="Genomic_DNA"/>
</dbReference>
<sequence length="453" mass="49465">MVGANGDGELSASQRGRQLHPVSQLPEGQAALNRAGTTPRTRSRSREFEPNVSDPPGLLPSERQAEEVKITEIKRLVEEELKGFLPPDAIKCIKKSSLELAAKIQQLQKTNARISKLDGDLKALAEGRIPNGSKPFPVPFETPLWDSVRPSAESLGWTVNFPEGSTLRACREHLYRAFLEKMRSFDLIPARQQREELRLLSKKTTFVDRCLQTRSARSSLWQELDLDVDEDEVDLQTMSETSLTAKATVIYKRTVEKAASALKAKKDLQIRKDQQKDKMLNSLLQTSPQDFLNQAIDQRIAVSKAKAKPVSKKLPRKPPGLNVDAAAAFVSAAADANMSKESLEAFVQESAPSRWGSQGKSSGKGSGMTTWKGKGPPGHAGKGKKGDWYGKGVANPKGNRNKSGKGHGGKSGGKGKNQGKLNSVFRFGRKGKGKGESAGKQRKGKSKGFQWDA</sequence>
<protein>
    <submittedName>
        <fullName evidence="2">Uncharacterized protein</fullName>
    </submittedName>
</protein>
<evidence type="ECO:0000256" key="1">
    <source>
        <dbReference type="SAM" id="MobiDB-lite"/>
    </source>
</evidence>
<organism evidence="2 3">
    <name type="scientific">Effrenium voratum</name>
    <dbReference type="NCBI Taxonomy" id="2562239"/>
    <lineage>
        <taxon>Eukaryota</taxon>
        <taxon>Sar</taxon>
        <taxon>Alveolata</taxon>
        <taxon>Dinophyceae</taxon>
        <taxon>Suessiales</taxon>
        <taxon>Symbiodiniaceae</taxon>
        <taxon>Effrenium</taxon>
    </lineage>
</organism>
<feature type="region of interest" description="Disordered" evidence="1">
    <location>
        <begin position="1"/>
        <end position="65"/>
    </location>
</feature>